<feature type="signal peptide" evidence="1">
    <location>
        <begin position="1"/>
        <end position="21"/>
    </location>
</feature>
<name>A0ABD1ZVY5_VESSQ</name>
<feature type="chain" id="PRO_5044801273" evidence="1">
    <location>
        <begin position="22"/>
        <end position="282"/>
    </location>
</feature>
<dbReference type="Proteomes" id="UP001607302">
    <property type="component" value="Unassembled WGS sequence"/>
</dbReference>
<protein>
    <submittedName>
        <fullName evidence="2">Uncharacterized protein</fullName>
    </submittedName>
</protein>
<keyword evidence="3" id="KW-1185">Reference proteome</keyword>
<proteinExistence type="predicted"/>
<keyword evidence="1" id="KW-0732">Signal</keyword>
<sequence length="282" mass="32498">MLEIFALCSCACLACLWCAIALELTKDRSTRKKFDEIFGTNCMQCTKDRGLINTIPYSNNHNVTRKTSNKDTTRVTCPIKRRKHKIQEKKEGTYRMDIKKKVRKKLNGVQRGSRKFVKPNFINSVSSPYIYPHEYAVNGYTINGMPHCRVCCRVRNGCECKKTAENIPVYNLNVHNSSCPNLTYQRQQCNNGSPVRLSYYSLAFDPSQRQPISTNIPTIPNINNIPYLSNIPKVFKDTIPNIANIPNLANIPNVPNILKSYTKQKPLAYRRKRYFPRKLRGR</sequence>
<comment type="caution">
    <text evidence="2">The sequence shown here is derived from an EMBL/GenBank/DDBJ whole genome shotgun (WGS) entry which is preliminary data.</text>
</comment>
<evidence type="ECO:0000256" key="1">
    <source>
        <dbReference type="SAM" id="SignalP"/>
    </source>
</evidence>
<evidence type="ECO:0000313" key="3">
    <source>
        <dbReference type="Proteomes" id="UP001607302"/>
    </source>
</evidence>
<evidence type="ECO:0000313" key="2">
    <source>
        <dbReference type="EMBL" id="KAL2712526.1"/>
    </source>
</evidence>
<gene>
    <name evidence="2" type="ORF">V1478_018049</name>
</gene>
<dbReference type="AlphaFoldDB" id="A0ABD1ZVY5"/>
<organism evidence="2 3">
    <name type="scientific">Vespula squamosa</name>
    <name type="common">Southern yellow jacket</name>
    <name type="synonym">Wasp</name>
    <dbReference type="NCBI Taxonomy" id="30214"/>
    <lineage>
        <taxon>Eukaryota</taxon>
        <taxon>Metazoa</taxon>
        <taxon>Ecdysozoa</taxon>
        <taxon>Arthropoda</taxon>
        <taxon>Hexapoda</taxon>
        <taxon>Insecta</taxon>
        <taxon>Pterygota</taxon>
        <taxon>Neoptera</taxon>
        <taxon>Endopterygota</taxon>
        <taxon>Hymenoptera</taxon>
        <taxon>Apocrita</taxon>
        <taxon>Aculeata</taxon>
        <taxon>Vespoidea</taxon>
        <taxon>Vespidae</taxon>
        <taxon>Vespinae</taxon>
        <taxon>Vespula</taxon>
    </lineage>
</organism>
<dbReference type="EMBL" id="JAUDFV010000166">
    <property type="protein sequence ID" value="KAL2712526.1"/>
    <property type="molecule type" value="Genomic_DNA"/>
</dbReference>
<reference evidence="2 3" key="1">
    <citation type="journal article" date="2024" name="Ann. Entomol. Soc. Am.">
        <title>Genomic analyses of the southern and eastern yellowjacket wasps (Hymenoptera: Vespidae) reveal evolutionary signatures of social life.</title>
        <authorList>
            <person name="Catto M.A."/>
            <person name="Caine P.B."/>
            <person name="Orr S.E."/>
            <person name="Hunt B.G."/>
            <person name="Goodisman M.A.D."/>
        </authorList>
    </citation>
    <scope>NUCLEOTIDE SEQUENCE [LARGE SCALE GENOMIC DNA]</scope>
    <source>
        <strain evidence="2">233</strain>
        <tissue evidence="2">Head and thorax</tissue>
    </source>
</reference>
<accession>A0ABD1ZVY5</accession>